<dbReference type="EMBL" id="JAAXOT010000007">
    <property type="protein sequence ID" value="NKY57752.1"/>
    <property type="molecule type" value="Genomic_DNA"/>
</dbReference>
<dbReference type="Pfam" id="PF14518">
    <property type="entry name" value="Haem_oxygenas_2"/>
    <property type="match status" value="1"/>
</dbReference>
<sequence>MVETLAAPGSLARGIPLPVPRGPLSADLVALLPAEPGSPVPQAPTAIDPFGDDLQLALHTCYELHYQGFREVDPEWEWDSGLLGLRRDLERRFSDALRAEVPGGHDVAAELERLLTAPAAGGTPAWLRDEGTWEQAREYFVQRSIYHHKEADPVAWVIPRLRGRAKAALVAVEFDEFGGGHGDRIHARLYADLLRGAGLADSYLHYLDVVPAPMLTLVDMMSLFGLHRSLRGALVGHFAAVEISSSPASRVMVEALQRFSAHADCVRFYAEHVTADAVHEQVVRRDVLADLLAREPELAESVVFGIQATELLETRCTEAMLGCWRVGDSSLRPEAG</sequence>
<dbReference type="SMART" id="SM01236">
    <property type="entry name" value="Haem_oxygenase_2"/>
    <property type="match status" value="1"/>
</dbReference>
<comment type="caution">
    <text evidence="1">The sequence shown here is derived from an EMBL/GenBank/DDBJ whole genome shotgun (WGS) entry which is preliminary data.</text>
</comment>
<protein>
    <submittedName>
        <fullName evidence="1">Iron-containing redox enzyme family protein</fullName>
    </submittedName>
</protein>
<organism evidence="1 2">
    <name type="scientific">Nocardia flavorosea</name>
    <dbReference type="NCBI Taxonomy" id="53429"/>
    <lineage>
        <taxon>Bacteria</taxon>
        <taxon>Bacillati</taxon>
        <taxon>Actinomycetota</taxon>
        <taxon>Actinomycetes</taxon>
        <taxon>Mycobacteriales</taxon>
        <taxon>Nocardiaceae</taxon>
        <taxon>Nocardia</taxon>
    </lineage>
</organism>
<dbReference type="RefSeq" id="WP_062975967.1">
    <property type="nucleotide sequence ID" value="NZ_JAAXOT010000007.1"/>
</dbReference>
<evidence type="ECO:0000313" key="1">
    <source>
        <dbReference type="EMBL" id="NKY57752.1"/>
    </source>
</evidence>
<reference evidence="1 2" key="1">
    <citation type="submission" date="2020-04" db="EMBL/GenBank/DDBJ databases">
        <title>MicrobeNet Type strains.</title>
        <authorList>
            <person name="Nicholson A.C."/>
        </authorList>
    </citation>
    <scope>NUCLEOTIDE SEQUENCE [LARGE SCALE GENOMIC DNA]</scope>
    <source>
        <strain evidence="1 2">JCM 3332</strain>
    </source>
</reference>
<accession>A0A846YJK1</accession>
<dbReference type="Proteomes" id="UP000570678">
    <property type="component" value="Unassembled WGS sequence"/>
</dbReference>
<dbReference type="AlphaFoldDB" id="A0A846YJK1"/>
<dbReference type="SUPFAM" id="SSF48613">
    <property type="entry name" value="Heme oxygenase-like"/>
    <property type="match status" value="1"/>
</dbReference>
<dbReference type="Gene3D" id="1.20.910.10">
    <property type="entry name" value="Heme oxygenase-like"/>
    <property type="match status" value="1"/>
</dbReference>
<name>A0A846YJK1_9NOCA</name>
<dbReference type="InterPro" id="IPR016084">
    <property type="entry name" value="Haem_Oase-like_multi-hlx"/>
</dbReference>
<proteinExistence type="predicted"/>
<gene>
    <name evidence="1" type="ORF">HGA15_16660</name>
</gene>
<evidence type="ECO:0000313" key="2">
    <source>
        <dbReference type="Proteomes" id="UP000570678"/>
    </source>
</evidence>
<keyword evidence="2" id="KW-1185">Reference proteome</keyword>